<dbReference type="NCBIfam" id="TIGR04206">
    <property type="entry name" value="near_ArtA"/>
    <property type="match status" value="1"/>
</dbReference>
<gene>
    <name evidence="3" type="ORF">ACFQHK_05780</name>
</gene>
<keyword evidence="1" id="KW-0472">Membrane</keyword>
<organism evidence="3 4">
    <name type="scientific">Halomarina ordinaria</name>
    <dbReference type="NCBI Taxonomy" id="3033939"/>
    <lineage>
        <taxon>Archaea</taxon>
        <taxon>Methanobacteriati</taxon>
        <taxon>Methanobacteriota</taxon>
        <taxon>Stenosarchaea group</taxon>
        <taxon>Halobacteria</taxon>
        <taxon>Halobacteriales</taxon>
        <taxon>Natronomonadaceae</taxon>
        <taxon>Halomarina</taxon>
    </lineage>
</organism>
<accession>A0ABD5U670</accession>
<keyword evidence="1" id="KW-0812">Transmembrane</keyword>
<feature type="transmembrane region" description="Helical" evidence="1">
    <location>
        <begin position="124"/>
        <end position="142"/>
    </location>
</feature>
<evidence type="ECO:0000259" key="2">
    <source>
        <dbReference type="Pfam" id="PF26224"/>
    </source>
</evidence>
<keyword evidence="4" id="KW-1185">Reference proteome</keyword>
<dbReference type="InterPro" id="IPR058363">
    <property type="entry name" value="DUF8050"/>
</dbReference>
<evidence type="ECO:0000313" key="4">
    <source>
        <dbReference type="Proteomes" id="UP001596406"/>
    </source>
</evidence>
<feature type="transmembrane region" description="Helical" evidence="1">
    <location>
        <begin position="72"/>
        <end position="92"/>
    </location>
</feature>
<proteinExistence type="predicted"/>
<feature type="transmembrane region" description="Helical" evidence="1">
    <location>
        <begin position="12"/>
        <end position="33"/>
    </location>
</feature>
<dbReference type="InterPro" id="IPR026436">
    <property type="entry name" value="CHP04206"/>
</dbReference>
<dbReference type="Proteomes" id="UP001596406">
    <property type="component" value="Unassembled WGS sequence"/>
</dbReference>
<dbReference type="EMBL" id="JBHSXM010000001">
    <property type="protein sequence ID" value="MFC6836014.1"/>
    <property type="molecule type" value="Genomic_DNA"/>
</dbReference>
<evidence type="ECO:0000313" key="3">
    <source>
        <dbReference type="EMBL" id="MFC6836014.1"/>
    </source>
</evidence>
<sequence length="156" mass="16476">MTASPSAPASPVRRLLVLLALGVVPWTVVLVAGEATLVFPFGLVNTAPLHLTTLPDFLTFTGGGVPTFLQSWVVGAVLYCCALASAAVGTVWREDPRLTGGLLALAAVTQFPLVLGFAQRLGYTALPVGTLLLLLAAWWLYWPAVRGYKTISDSPE</sequence>
<reference evidence="3 4" key="1">
    <citation type="journal article" date="2019" name="Int. J. Syst. Evol. Microbiol.">
        <title>The Global Catalogue of Microorganisms (GCM) 10K type strain sequencing project: providing services to taxonomists for standard genome sequencing and annotation.</title>
        <authorList>
            <consortium name="The Broad Institute Genomics Platform"/>
            <consortium name="The Broad Institute Genome Sequencing Center for Infectious Disease"/>
            <person name="Wu L."/>
            <person name="Ma J."/>
        </authorList>
    </citation>
    <scope>NUCLEOTIDE SEQUENCE [LARGE SCALE GENOMIC DNA]</scope>
    <source>
        <strain evidence="3 4">PSRA2</strain>
    </source>
</reference>
<name>A0ABD5U670_9EURY</name>
<comment type="caution">
    <text evidence="3">The sequence shown here is derived from an EMBL/GenBank/DDBJ whole genome shotgun (WGS) entry which is preliminary data.</text>
</comment>
<feature type="transmembrane region" description="Helical" evidence="1">
    <location>
        <begin position="99"/>
        <end position="118"/>
    </location>
</feature>
<dbReference type="Pfam" id="PF26224">
    <property type="entry name" value="DUF8050"/>
    <property type="match status" value="1"/>
</dbReference>
<feature type="domain" description="DUF8050" evidence="2">
    <location>
        <begin position="6"/>
        <end position="147"/>
    </location>
</feature>
<protein>
    <submittedName>
        <fullName evidence="3">TIGR04206 family protein</fullName>
    </submittedName>
</protein>
<keyword evidence="1" id="KW-1133">Transmembrane helix</keyword>
<dbReference type="RefSeq" id="WP_304447708.1">
    <property type="nucleotide sequence ID" value="NZ_JARRAH010000001.1"/>
</dbReference>
<evidence type="ECO:0000256" key="1">
    <source>
        <dbReference type="SAM" id="Phobius"/>
    </source>
</evidence>
<dbReference type="AlphaFoldDB" id="A0ABD5U670"/>